<organism evidence="1">
    <name type="scientific">Oryza brachyantha</name>
    <name type="common">malo sina</name>
    <dbReference type="NCBI Taxonomy" id="4533"/>
    <lineage>
        <taxon>Eukaryota</taxon>
        <taxon>Viridiplantae</taxon>
        <taxon>Streptophyta</taxon>
        <taxon>Embryophyta</taxon>
        <taxon>Tracheophyta</taxon>
        <taxon>Spermatophyta</taxon>
        <taxon>Magnoliopsida</taxon>
        <taxon>Liliopsida</taxon>
        <taxon>Poales</taxon>
        <taxon>Poaceae</taxon>
        <taxon>BOP clade</taxon>
        <taxon>Oryzoideae</taxon>
        <taxon>Oryzeae</taxon>
        <taxon>Oryzinae</taxon>
        <taxon>Oryza</taxon>
    </lineage>
</organism>
<dbReference type="EnsemblPlants" id="OB04G25940.1">
    <property type="protein sequence ID" value="OB04G25940.1"/>
    <property type="gene ID" value="OB04G25940"/>
</dbReference>
<dbReference type="Gene3D" id="1.20.200.10">
    <property type="entry name" value="Fumarase/aspartase (Central domain)"/>
    <property type="match status" value="1"/>
</dbReference>
<reference evidence="1" key="1">
    <citation type="journal article" date="2013" name="Nat. Commun.">
        <title>Whole-genome sequencing of Oryza brachyantha reveals mechanisms underlying Oryza genome evolution.</title>
        <authorList>
            <person name="Chen J."/>
            <person name="Huang Q."/>
            <person name="Gao D."/>
            <person name="Wang J."/>
            <person name="Lang Y."/>
            <person name="Liu T."/>
            <person name="Li B."/>
            <person name="Bai Z."/>
            <person name="Luis Goicoechea J."/>
            <person name="Liang C."/>
            <person name="Chen C."/>
            <person name="Zhang W."/>
            <person name="Sun S."/>
            <person name="Liao Y."/>
            <person name="Zhang X."/>
            <person name="Yang L."/>
            <person name="Song C."/>
            <person name="Wang M."/>
            <person name="Shi J."/>
            <person name="Liu G."/>
            <person name="Liu J."/>
            <person name="Zhou H."/>
            <person name="Zhou W."/>
            <person name="Yu Q."/>
            <person name="An N."/>
            <person name="Chen Y."/>
            <person name="Cai Q."/>
            <person name="Wang B."/>
            <person name="Liu B."/>
            <person name="Min J."/>
            <person name="Huang Y."/>
            <person name="Wu H."/>
            <person name="Li Z."/>
            <person name="Zhang Y."/>
            <person name="Yin Y."/>
            <person name="Song W."/>
            <person name="Jiang J."/>
            <person name="Jackson S.A."/>
            <person name="Wing R.A."/>
            <person name="Wang J."/>
            <person name="Chen M."/>
        </authorList>
    </citation>
    <scope>NUCLEOTIDE SEQUENCE [LARGE SCALE GENOMIC DNA]</scope>
    <source>
        <strain evidence="1">cv. IRGC 101232</strain>
    </source>
</reference>
<dbReference type="InterPro" id="IPR008948">
    <property type="entry name" value="L-Aspartase-like"/>
</dbReference>
<dbReference type="GO" id="GO:0003824">
    <property type="term" value="F:catalytic activity"/>
    <property type="evidence" value="ECO:0007669"/>
    <property type="project" value="InterPro"/>
</dbReference>
<proteinExistence type="predicted"/>
<evidence type="ECO:0000313" key="2">
    <source>
        <dbReference type="Proteomes" id="UP000006038"/>
    </source>
</evidence>
<dbReference type="Gramene" id="OB04G25940.1">
    <property type="protein sequence ID" value="OB04G25940.1"/>
    <property type="gene ID" value="OB04G25940"/>
</dbReference>
<dbReference type="PANTHER" id="PTHR10362">
    <property type="entry name" value="HISTIDINE AMMONIA-LYASE"/>
    <property type="match status" value="1"/>
</dbReference>
<evidence type="ECO:0000313" key="1">
    <source>
        <dbReference type="EnsemblPlants" id="OB04G25940.1"/>
    </source>
</evidence>
<dbReference type="InterPro" id="IPR001106">
    <property type="entry name" value="Aromatic_Lyase"/>
</dbReference>
<sequence length="103" mass="11346">MTALVKGLGPAGNPQNQRFVVDDAVLLNVVGREQESRSYQLYRFVREDLGAVYLTGERLRSSGEEGDKVLLGINQGKLIDPLLECLEEWNGEPLSCLPTCAKP</sequence>
<reference evidence="1" key="2">
    <citation type="submission" date="2013-04" db="UniProtKB">
        <authorList>
            <consortium name="EnsemblPlants"/>
        </authorList>
    </citation>
    <scope>IDENTIFICATION</scope>
</reference>
<dbReference type="Proteomes" id="UP000006038">
    <property type="component" value="Chromosome 4"/>
</dbReference>
<dbReference type="eggNOG" id="KOG0222">
    <property type="taxonomic scope" value="Eukaryota"/>
</dbReference>
<accession>J3LZL9</accession>
<keyword evidence="2" id="KW-1185">Reference proteome</keyword>
<dbReference type="AlphaFoldDB" id="J3LZL9"/>
<dbReference type="SUPFAM" id="SSF48557">
    <property type="entry name" value="L-aspartase-like"/>
    <property type="match status" value="1"/>
</dbReference>
<dbReference type="STRING" id="4533.J3LZL9"/>
<dbReference type="HOGENOM" id="CLU_2267919_0_0_1"/>
<protein>
    <submittedName>
        <fullName evidence="1">Uncharacterized protein</fullName>
    </submittedName>
</protein>
<name>J3LZL9_ORYBR</name>